<dbReference type="EC" id="6.3.2.31" evidence="3"/>
<feature type="region of interest" description="Disordered" evidence="1">
    <location>
        <begin position="98"/>
        <end position="136"/>
    </location>
</feature>
<dbReference type="Pfam" id="PF01996">
    <property type="entry name" value="F420_ligase"/>
    <property type="match status" value="1"/>
</dbReference>
<dbReference type="Proteomes" id="UP001228690">
    <property type="component" value="Chromosome"/>
</dbReference>
<evidence type="ECO:0000259" key="2">
    <source>
        <dbReference type="Pfam" id="PF01996"/>
    </source>
</evidence>
<evidence type="ECO:0000256" key="1">
    <source>
        <dbReference type="SAM" id="MobiDB-lite"/>
    </source>
</evidence>
<sequence length="302" mass="33208">MSLPASPPPPPSSPYPLSSAHCGIYPLRLPRLRPPQQDLLRALFSTLDTLKKQQAFSLQDGDIICLSAKVVAIHQGRCLHLKSKQERQALVKQEADYYIPNTLPPQPANNRKPSNEEPGNREPNNGENTEKRGIDFPFTLKGKTPVPFSGVDESNGAGWHILWPERLQETAHSLKEAIASYSQIDKLGLIITDSTVFPLRRGCIGISIAASGVQLLRSYLGQKDLFGRELKLSESNIVDSLAGFATLFMGEGAEQTPAVVLRGLEQHPSQQTEDGQDFPALFIDPKQDFYGPLFNGTKNTAK</sequence>
<dbReference type="SUPFAM" id="SSF144010">
    <property type="entry name" value="CofE-like"/>
    <property type="match status" value="1"/>
</dbReference>
<feature type="domain" description="Coenzyme F420:L-glutamate ligase-like" evidence="2">
    <location>
        <begin position="38"/>
        <end position="263"/>
    </location>
</feature>
<protein>
    <submittedName>
        <fullName evidence="3">Coenzyme F420-0:L-glutamate ligase</fullName>
        <ecNumber evidence="3">6.3.2.31</ecNumber>
    </submittedName>
</protein>
<keyword evidence="4" id="KW-1185">Reference proteome</keyword>
<dbReference type="PANTHER" id="PTHR47917">
    <property type="match status" value="1"/>
</dbReference>
<dbReference type="RefSeq" id="WP_326927870.1">
    <property type="nucleotide sequence ID" value="NZ_CP123443.1"/>
</dbReference>
<reference evidence="3 4" key="1">
    <citation type="submission" date="2023-04" db="EMBL/GenBank/DDBJ databases">
        <title>Spirochaete genome identified in red abalone sample constitutes a novel genus.</title>
        <authorList>
            <person name="Sharma S.P."/>
            <person name="Purcell C.M."/>
            <person name="Hyde J.R."/>
            <person name="Severin A.J."/>
        </authorList>
    </citation>
    <scope>NUCLEOTIDE SEQUENCE [LARGE SCALE GENOMIC DNA]</scope>
    <source>
        <strain evidence="3 4">SP-2023</strain>
    </source>
</reference>
<dbReference type="EMBL" id="CP123443">
    <property type="protein sequence ID" value="WGK69684.1"/>
    <property type="molecule type" value="Genomic_DNA"/>
</dbReference>
<dbReference type="GO" id="GO:0052618">
    <property type="term" value="F:coenzyme F420-0:L-glutamate ligase activity"/>
    <property type="evidence" value="ECO:0007669"/>
    <property type="project" value="UniProtKB-EC"/>
</dbReference>
<proteinExistence type="predicted"/>
<evidence type="ECO:0000313" key="3">
    <source>
        <dbReference type="EMBL" id="WGK69684.1"/>
    </source>
</evidence>
<accession>A0ABY8MLK2</accession>
<dbReference type="Gene3D" id="3.30.1330.100">
    <property type="entry name" value="CofE-like"/>
    <property type="match status" value="1"/>
</dbReference>
<dbReference type="PANTHER" id="PTHR47917:SF1">
    <property type="entry name" value="COENZYME F420:L-GLUTAMATE LIGASE"/>
    <property type="match status" value="1"/>
</dbReference>
<dbReference type="InterPro" id="IPR002847">
    <property type="entry name" value="F420-0_gamma-glut_ligase-dom"/>
</dbReference>
<organism evidence="3 4">
    <name type="scientific">Candidatus Haliotispira prima</name>
    <dbReference type="NCBI Taxonomy" id="3034016"/>
    <lineage>
        <taxon>Bacteria</taxon>
        <taxon>Pseudomonadati</taxon>
        <taxon>Spirochaetota</taxon>
        <taxon>Spirochaetia</taxon>
        <taxon>Spirochaetales</taxon>
        <taxon>Spirochaetaceae</taxon>
        <taxon>Candidatus Haliotispira</taxon>
    </lineage>
</organism>
<keyword evidence="3" id="KW-0436">Ligase</keyword>
<gene>
    <name evidence="3" type="ORF">P0082_02130</name>
</gene>
<evidence type="ECO:0000313" key="4">
    <source>
        <dbReference type="Proteomes" id="UP001228690"/>
    </source>
</evidence>
<name>A0ABY8MLK2_9SPIO</name>